<dbReference type="SUPFAM" id="SSF103657">
    <property type="entry name" value="BAR/IMD domain-like"/>
    <property type="match status" value="1"/>
</dbReference>
<evidence type="ECO:0000256" key="4">
    <source>
        <dbReference type="ARBA" id="ARBA00023054"/>
    </source>
</evidence>
<name>A0A8T3E6S4_9TELE</name>
<dbReference type="FunFam" id="1.20.1270.60:FF:000028">
    <property type="entry name" value="Bridging integrator 3 homolog"/>
    <property type="match status" value="1"/>
</dbReference>
<comment type="function">
    <text evidence="8">Involved in cytokinesis and septation where it has a role in the localization of F-actin.</text>
</comment>
<dbReference type="PROSITE" id="PS51021">
    <property type="entry name" value="BAR"/>
    <property type="match status" value="1"/>
</dbReference>
<proteinExistence type="predicted"/>
<dbReference type="InterPro" id="IPR004148">
    <property type="entry name" value="BAR_dom"/>
</dbReference>
<evidence type="ECO:0000256" key="6">
    <source>
        <dbReference type="ARBA" id="ARBA00023212"/>
    </source>
</evidence>
<comment type="caution">
    <text evidence="10">The sequence shown here is derived from an EMBL/GenBank/DDBJ whole genome shotgun (WGS) entry which is preliminary data.</text>
</comment>
<accession>A0A8T3E6S4</accession>
<gene>
    <name evidence="10" type="ORF">AGOR_G00011270</name>
</gene>
<dbReference type="InterPro" id="IPR027267">
    <property type="entry name" value="AH/BAR_dom_sf"/>
</dbReference>
<evidence type="ECO:0000256" key="1">
    <source>
        <dbReference type="ARBA" id="ARBA00004245"/>
    </source>
</evidence>
<dbReference type="Pfam" id="PF03114">
    <property type="entry name" value="BAR"/>
    <property type="match status" value="1"/>
</dbReference>
<dbReference type="EMBL" id="JAERUA010000001">
    <property type="protein sequence ID" value="KAI1904982.1"/>
    <property type="molecule type" value="Genomic_DNA"/>
</dbReference>
<reference evidence="10" key="1">
    <citation type="submission" date="2021-01" db="EMBL/GenBank/DDBJ databases">
        <authorList>
            <person name="Zahm M."/>
            <person name="Roques C."/>
            <person name="Cabau C."/>
            <person name="Klopp C."/>
            <person name="Donnadieu C."/>
            <person name="Jouanno E."/>
            <person name="Lampietro C."/>
            <person name="Louis A."/>
            <person name="Herpin A."/>
            <person name="Echchiki A."/>
            <person name="Berthelot C."/>
            <person name="Parey E."/>
            <person name="Roest-Crollius H."/>
            <person name="Braasch I."/>
            <person name="Postlethwait J."/>
            <person name="Bobe J."/>
            <person name="Montfort J."/>
            <person name="Bouchez O."/>
            <person name="Begum T."/>
            <person name="Mejri S."/>
            <person name="Adams A."/>
            <person name="Chen W.-J."/>
            <person name="Guiguen Y."/>
        </authorList>
    </citation>
    <scope>NUCLEOTIDE SEQUENCE</scope>
    <source>
        <tissue evidence="10">Blood</tissue>
    </source>
</reference>
<dbReference type="GO" id="GO:0048589">
    <property type="term" value="P:developmental growth"/>
    <property type="evidence" value="ECO:0007669"/>
    <property type="project" value="UniProtKB-ARBA"/>
</dbReference>
<dbReference type="GO" id="GO:0008289">
    <property type="term" value="F:lipid binding"/>
    <property type="evidence" value="ECO:0007669"/>
    <property type="project" value="TreeGrafter"/>
</dbReference>
<dbReference type="InterPro" id="IPR046982">
    <property type="entry name" value="BIN3/RVS161-like"/>
</dbReference>
<evidence type="ECO:0000256" key="3">
    <source>
        <dbReference type="ARBA" id="ARBA00022618"/>
    </source>
</evidence>
<evidence type="ECO:0000256" key="8">
    <source>
        <dbReference type="ARBA" id="ARBA00059510"/>
    </source>
</evidence>
<dbReference type="GO" id="GO:0005737">
    <property type="term" value="C:cytoplasm"/>
    <property type="evidence" value="ECO:0007669"/>
    <property type="project" value="InterPro"/>
</dbReference>
<keyword evidence="11" id="KW-1185">Reference proteome</keyword>
<organism evidence="10 11">
    <name type="scientific">Albula goreensis</name>
    <dbReference type="NCBI Taxonomy" id="1534307"/>
    <lineage>
        <taxon>Eukaryota</taxon>
        <taxon>Metazoa</taxon>
        <taxon>Chordata</taxon>
        <taxon>Craniata</taxon>
        <taxon>Vertebrata</taxon>
        <taxon>Euteleostomi</taxon>
        <taxon>Actinopterygii</taxon>
        <taxon>Neopterygii</taxon>
        <taxon>Teleostei</taxon>
        <taxon>Albuliformes</taxon>
        <taxon>Albulidae</taxon>
        <taxon>Albula</taxon>
    </lineage>
</organism>
<comment type="subcellular location">
    <subcellularLocation>
        <location evidence="1">Cytoplasm</location>
        <location evidence="1">Cytoskeleton</location>
    </subcellularLocation>
</comment>
<dbReference type="GO" id="GO:0006897">
    <property type="term" value="P:endocytosis"/>
    <property type="evidence" value="ECO:0007669"/>
    <property type="project" value="InterPro"/>
</dbReference>
<dbReference type="GO" id="GO:0097320">
    <property type="term" value="P:plasma membrane tubulation"/>
    <property type="evidence" value="ECO:0007669"/>
    <property type="project" value="TreeGrafter"/>
</dbReference>
<evidence type="ECO:0000313" key="10">
    <source>
        <dbReference type="EMBL" id="KAI1904982.1"/>
    </source>
</evidence>
<keyword evidence="6" id="KW-0206">Cytoskeleton</keyword>
<dbReference type="AlphaFoldDB" id="A0A8T3E6S4"/>
<keyword evidence="4" id="KW-0175">Coiled coil</keyword>
<evidence type="ECO:0000259" key="9">
    <source>
        <dbReference type="PROSITE" id="PS51021"/>
    </source>
</evidence>
<evidence type="ECO:0000256" key="7">
    <source>
        <dbReference type="ARBA" id="ARBA00023306"/>
    </source>
</evidence>
<evidence type="ECO:0000256" key="5">
    <source>
        <dbReference type="ARBA" id="ARBA00023210"/>
    </source>
</evidence>
<dbReference type="PANTHER" id="PTHR47174">
    <property type="entry name" value="BRIDGING INTEGRATOR 3"/>
    <property type="match status" value="1"/>
</dbReference>
<dbReference type="GO" id="GO:0051301">
    <property type="term" value="P:cell division"/>
    <property type="evidence" value="ECO:0007669"/>
    <property type="project" value="UniProtKB-KW"/>
</dbReference>
<dbReference type="Proteomes" id="UP000829720">
    <property type="component" value="Unassembled WGS sequence"/>
</dbReference>
<dbReference type="GO" id="GO:0051666">
    <property type="term" value="P:actin cortical patch localization"/>
    <property type="evidence" value="ECO:0007669"/>
    <property type="project" value="InterPro"/>
</dbReference>
<dbReference type="OrthoDB" id="446293at2759"/>
<feature type="domain" description="BAR" evidence="9">
    <location>
        <begin position="1"/>
        <end position="180"/>
    </location>
</feature>
<dbReference type="Gene3D" id="1.20.1270.60">
    <property type="entry name" value="Arfaptin homology (AH) domain/BAR domain"/>
    <property type="match status" value="1"/>
</dbReference>
<keyword evidence="3" id="KW-0132">Cell division</keyword>
<evidence type="ECO:0000256" key="2">
    <source>
        <dbReference type="ARBA" id="ARBA00022490"/>
    </source>
</evidence>
<dbReference type="GO" id="GO:0015629">
    <property type="term" value="C:actin cytoskeleton"/>
    <property type="evidence" value="ECO:0007669"/>
    <property type="project" value="TreeGrafter"/>
</dbReference>
<sequence>MSKAAVKISLDLLRNPMCEQDQIFLESITALDTAMHRMDSVNQEKIMKYQRTVTEPLKKYSSVFASLNMAVKKRDQALQDYKCLQSKVERFEEKYKEKTGPNIVKLYQVREELQPAREEFEAREKQLLKEMPRLYQSRILYFQPIHEALIRTQVVYFTEMNRIFSELSDQIDQERLTDEQRERENEARLGELRALSIVASD</sequence>
<dbReference type="SMART" id="SM00721">
    <property type="entry name" value="BAR"/>
    <property type="match status" value="1"/>
</dbReference>
<keyword evidence="7" id="KW-0131">Cell cycle</keyword>
<keyword evidence="2" id="KW-0963">Cytoplasm</keyword>
<protein>
    <recommendedName>
        <fullName evidence="9">BAR domain-containing protein</fullName>
    </recommendedName>
</protein>
<dbReference type="PANTHER" id="PTHR47174:SF3">
    <property type="entry name" value="BRIDGING INTEGRATOR 3"/>
    <property type="match status" value="1"/>
</dbReference>
<evidence type="ECO:0000313" key="11">
    <source>
        <dbReference type="Proteomes" id="UP000829720"/>
    </source>
</evidence>
<keyword evidence="5" id="KW-0717">Septation</keyword>